<dbReference type="EMBL" id="JABFTP020000001">
    <property type="protein sequence ID" value="KAL3267578.1"/>
    <property type="molecule type" value="Genomic_DNA"/>
</dbReference>
<dbReference type="PANTHER" id="PTHR12577:SF6">
    <property type="entry name" value="DACHSHUND, ISOFORM B"/>
    <property type="match status" value="1"/>
</dbReference>
<dbReference type="AlphaFoldDB" id="A0ABD2MMM8"/>
<reference evidence="2 3" key="1">
    <citation type="journal article" date="2021" name="BMC Biol.">
        <title>Horizontally acquired antibacterial genes associated with adaptive radiation of ladybird beetles.</title>
        <authorList>
            <person name="Li H.S."/>
            <person name="Tang X.F."/>
            <person name="Huang Y.H."/>
            <person name="Xu Z.Y."/>
            <person name="Chen M.L."/>
            <person name="Du X.Y."/>
            <person name="Qiu B.Y."/>
            <person name="Chen P.T."/>
            <person name="Zhang W."/>
            <person name="Slipinski A."/>
            <person name="Escalona H.E."/>
            <person name="Waterhouse R.M."/>
            <person name="Zwick A."/>
            <person name="Pang H."/>
        </authorList>
    </citation>
    <scope>NUCLEOTIDE SEQUENCE [LARGE SCALE GENOMIC DNA]</scope>
    <source>
        <strain evidence="2">SYSU2018</strain>
    </source>
</reference>
<protein>
    <submittedName>
        <fullName evidence="2">Uncharacterized protein</fullName>
    </submittedName>
</protein>
<feature type="compositionally biased region" description="Basic and acidic residues" evidence="1">
    <location>
        <begin position="167"/>
        <end position="182"/>
    </location>
</feature>
<gene>
    <name evidence="2" type="ORF">HHI36_011696</name>
</gene>
<feature type="compositionally biased region" description="Low complexity" evidence="1">
    <location>
        <begin position="76"/>
        <end position="89"/>
    </location>
</feature>
<feature type="region of interest" description="Disordered" evidence="1">
    <location>
        <begin position="167"/>
        <end position="200"/>
    </location>
</feature>
<comment type="caution">
    <text evidence="2">The sequence shown here is derived from an EMBL/GenBank/DDBJ whole genome shotgun (WGS) entry which is preliminary data.</text>
</comment>
<name>A0ABD2MMM8_9CUCU</name>
<proteinExistence type="predicted"/>
<feature type="compositionally biased region" description="Polar residues" evidence="1">
    <location>
        <begin position="65"/>
        <end position="75"/>
    </location>
</feature>
<dbReference type="Proteomes" id="UP001516400">
    <property type="component" value="Unassembled WGS sequence"/>
</dbReference>
<feature type="region of interest" description="Disordered" evidence="1">
    <location>
        <begin position="65"/>
        <end position="135"/>
    </location>
</feature>
<evidence type="ECO:0000313" key="3">
    <source>
        <dbReference type="Proteomes" id="UP001516400"/>
    </source>
</evidence>
<dbReference type="PANTHER" id="PTHR12577">
    <property type="entry name" value="DACHSHUND"/>
    <property type="match status" value="1"/>
</dbReference>
<evidence type="ECO:0000256" key="1">
    <source>
        <dbReference type="SAM" id="MobiDB-lite"/>
    </source>
</evidence>
<keyword evidence="3" id="KW-1185">Reference proteome</keyword>
<accession>A0ABD2MMM8</accession>
<dbReference type="InterPro" id="IPR052417">
    <property type="entry name" value="Dachshund_domain"/>
</dbReference>
<sequence>MDYKNISKNVIDLELLVRRFRKERRSRRHLDDRLEIERKRRTQLEDALKNAGASEELRRINENYSYVDNKSNVQKTSSPSSSSQNQRSTPNPPERTQTPQERPERMKQEPMNTPPLSYPQPMRDPPPPPHQMDTKPWCYSGIDLMNNGAAFWQSYSDSLAQELEIERKNRQQHMEREDKSPLQDRSAYYKNSVLFTSSAT</sequence>
<feature type="compositionally biased region" description="Pro residues" evidence="1">
    <location>
        <begin position="112"/>
        <end position="130"/>
    </location>
</feature>
<organism evidence="2 3">
    <name type="scientific">Cryptolaemus montrouzieri</name>
    <dbReference type="NCBI Taxonomy" id="559131"/>
    <lineage>
        <taxon>Eukaryota</taxon>
        <taxon>Metazoa</taxon>
        <taxon>Ecdysozoa</taxon>
        <taxon>Arthropoda</taxon>
        <taxon>Hexapoda</taxon>
        <taxon>Insecta</taxon>
        <taxon>Pterygota</taxon>
        <taxon>Neoptera</taxon>
        <taxon>Endopterygota</taxon>
        <taxon>Coleoptera</taxon>
        <taxon>Polyphaga</taxon>
        <taxon>Cucujiformia</taxon>
        <taxon>Coccinelloidea</taxon>
        <taxon>Coccinellidae</taxon>
        <taxon>Scymninae</taxon>
        <taxon>Scymnini</taxon>
        <taxon>Cryptolaemus</taxon>
    </lineage>
</organism>
<evidence type="ECO:0000313" key="2">
    <source>
        <dbReference type="EMBL" id="KAL3267578.1"/>
    </source>
</evidence>